<protein>
    <submittedName>
        <fullName evidence="1">Uncharacterized protein</fullName>
    </submittedName>
</protein>
<dbReference type="Proteomes" id="UP001183629">
    <property type="component" value="Unassembled WGS sequence"/>
</dbReference>
<dbReference type="AlphaFoldDB" id="A0AAE4CSL0"/>
<organism evidence="1 2">
    <name type="scientific">Catenuloplanes niger</name>
    <dbReference type="NCBI Taxonomy" id="587534"/>
    <lineage>
        <taxon>Bacteria</taxon>
        <taxon>Bacillati</taxon>
        <taxon>Actinomycetota</taxon>
        <taxon>Actinomycetes</taxon>
        <taxon>Micromonosporales</taxon>
        <taxon>Micromonosporaceae</taxon>
        <taxon>Catenuloplanes</taxon>
    </lineage>
</organism>
<comment type="caution">
    <text evidence="1">The sequence shown here is derived from an EMBL/GenBank/DDBJ whole genome shotgun (WGS) entry which is preliminary data.</text>
</comment>
<dbReference type="RefSeq" id="WP_310417512.1">
    <property type="nucleotide sequence ID" value="NZ_JAVDYC010000001.1"/>
</dbReference>
<reference evidence="1 2" key="1">
    <citation type="submission" date="2023-07" db="EMBL/GenBank/DDBJ databases">
        <title>Sequencing the genomes of 1000 actinobacteria strains.</title>
        <authorList>
            <person name="Klenk H.-P."/>
        </authorList>
    </citation>
    <scope>NUCLEOTIDE SEQUENCE [LARGE SCALE GENOMIC DNA]</scope>
    <source>
        <strain evidence="1 2">DSM 44711</strain>
    </source>
</reference>
<name>A0AAE4CSL0_9ACTN</name>
<keyword evidence="2" id="KW-1185">Reference proteome</keyword>
<proteinExistence type="predicted"/>
<accession>A0AAE4CSL0</accession>
<evidence type="ECO:0000313" key="2">
    <source>
        <dbReference type="Proteomes" id="UP001183629"/>
    </source>
</evidence>
<dbReference type="EMBL" id="JAVDYC010000001">
    <property type="protein sequence ID" value="MDR7324311.1"/>
    <property type="molecule type" value="Genomic_DNA"/>
</dbReference>
<evidence type="ECO:0000313" key="1">
    <source>
        <dbReference type="EMBL" id="MDR7324311.1"/>
    </source>
</evidence>
<gene>
    <name evidence="1" type="ORF">J2S44_004561</name>
</gene>
<sequence length="138" mass="14950">MAAPDEDLGPAWLRDYGRIEADIEAMSQFARGLTAEIQDNYLPHASRVIADMESDHPQPAEAFAEHLRFLEAHRAATHAATDNVYWYIQGYTSLANAAADISTRYADADAFSAARAQDVREALDATGATPDGNPGTVL</sequence>